<feature type="compositionally biased region" description="Basic and acidic residues" evidence="1">
    <location>
        <begin position="80"/>
        <end position="96"/>
    </location>
</feature>
<sequence>MGGYRPNVGGDEDDDGDGAEPGVSDGEEDVARDVRACEVLERHGHHPHRQRQRYQIENPHLEDRRIVEEEEEEEEEDELGDRARTGRGQADRKRSLDVNPHS</sequence>
<dbReference type="Proteomes" id="UP001419268">
    <property type="component" value="Unassembled WGS sequence"/>
</dbReference>
<comment type="caution">
    <text evidence="2">The sequence shown here is derived from an EMBL/GenBank/DDBJ whole genome shotgun (WGS) entry which is preliminary data.</text>
</comment>
<proteinExistence type="predicted"/>
<reference evidence="2 3" key="1">
    <citation type="submission" date="2024-01" db="EMBL/GenBank/DDBJ databases">
        <title>Genome assemblies of Stephania.</title>
        <authorList>
            <person name="Yang L."/>
        </authorList>
    </citation>
    <scope>NUCLEOTIDE SEQUENCE [LARGE SCALE GENOMIC DNA]</scope>
    <source>
        <strain evidence="2">JXDWG</strain>
        <tissue evidence="2">Leaf</tissue>
    </source>
</reference>
<evidence type="ECO:0000313" key="2">
    <source>
        <dbReference type="EMBL" id="KAK9165762.1"/>
    </source>
</evidence>
<organism evidence="2 3">
    <name type="scientific">Stephania cephalantha</name>
    <dbReference type="NCBI Taxonomy" id="152367"/>
    <lineage>
        <taxon>Eukaryota</taxon>
        <taxon>Viridiplantae</taxon>
        <taxon>Streptophyta</taxon>
        <taxon>Embryophyta</taxon>
        <taxon>Tracheophyta</taxon>
        <taxon>Spermatophyta</taxon>
        <taxon>Magnoliopsida</taxon>
        <taxon>Ranunculales</taxon>
        <taxon>Menispermaceae</taxon>
        <taxon>Menispermoideae</taxon>
        <taxon>Cissampelideae</taxon>
        <taxon>Stephania</taxon>
    </lineage>
</organism>
<protein>
    <submittedName>
        <fullName evidence="2">Uncharacterized protein</fullName>
    </submittedName>
</protein>
<gene>
    <name evidence="2" type="ORF">Scep_000953</name>
</gene>
<feature type="compositionally biased region" description="Basic residues" evidence="1">
    <location>
        <begin position="43"/>
        <end position="52"/>
    </location>
</feature>
<name>A0AAP0L712_9MAGN</name>
<dbReference type="EMBL" id="JBBNAG010000001">
    <property type="protein sequence ID" value="KAK9165762.1"/>
    <property type="molecule type" value="Genomic_DNA"/>
</dbReference>
<feature type="compositionally biased region" description="Acidic residues" evidence="1">
    <location>
        <begin position="68"/>
        <end position="79"/>
    </location>
</feature>
<feature type="compositionally biased region" description="Basic and acidic residues" evidence="1">
    <location>
        <begin position="29"/>
        <end position="42"/>
    </location>
</feature>
<evidence type="ECO:0000313" key="3">
    <source>
        <dbReference type="Proteomes" id="UP001419268"/>
    </source>
</evidence>
<dbReference type="AlphaFoldDB" id="A0AAP0L712"/>
<keyword evidence="3" id="KW-1185">Reference proteome</keyword>
<accession>A0AAP0L712</accession>
<feature type="region of interest" description="Disordered" evidence="1">
    <location>
        <begin position="1"/>
        <end position="102"/>
    </location>
</feature>
<evidence type="ECO:0000256" key="1">
    <source>
        <dbReference type="SAM" id="MobiDB-lite"/>
    </source>
</evidence>